<sequence>MASITELTSVTTAGYHRILIKATYGTTSGALLGGVLFGFMFYGAGCLQM</sequence>
<evidence type="ECO:0000313" key="3">
    <source>
        <dbReference type="Proteomes" id="UP000183567"/>
    </source>
</evidence>
<name>A0A1J8QR16_9AGAM</name>
<keyword evidence="1" id="KW-0472">Membrane</keyword>
<organism evidence="2 3">
    <name type="scientific">Rhizopogon vesiculosus</name>
    <dbReference type="NCBI Taxonomy" id="180088"/>
    <lineage>
        <taxon>Eukaryota</taxon>
        <taxon>Fungi</taxon>
        <taxon>Dikarya</taxon>
        <taxon>Basidiomycota</taxon>
        <taxon>Agaricomycotina</taxon>
        <taxon>Agaricomycetes</taxon>
        <taxon>Agaricomycetidae</taxon>
        <taxon>Boletales</taxon>
        <taxon>Suillineae</taxon>
        <taxon>Rhizopogonaceae</taxon>
        <taxon>Rhizopogon</taxon>
    </lineage>
</organism>
<comment type="caution">
    <text evidence="2">The sequence shown here is derived from an EMBL/GenBank/DDBJ whole genome shotgun (WGS) entry which is preliminary data.</text>
</comment>
<proteinExistence type="predicted"/>
<evidence type="ECO:0000313" key="2">
    <source>
        <dbReference type="EMBL" id="OJA15872.1"/>
    </source>
</evidence>
<dbReference type="AlphaFoldDB" id="A0A1J8QR16"/>
<keyword evidence="1" id="KW-1133">Transmembrane helix</keyword>
<dbReference type="EMBL" id="LVVM01002822">
    <property type="protein sequence ID" value="OJA15872.1"/>
    <property type="molecule type" value="Genomic_DNA"/>
</dbReference>
<accession>A0A1J8QR16</accession>
<keyword evidence="3" id="KW-1185">Reference proteome</keyword>
<keyword evidence="1" id="KW-0812">Transmembrane</keyword>
<reference evidence="2 3" key="1">
    <citation type="submission" date="2016-03" db="EMBL/GenBank/DDBJ databases">
        <title>Comparative genomics of the ectomycorrhizal sister species Rhizopogon vinicolor and Rhizopogon vesiculosus (Basidiomycota: Boletales) reveals a divergence of the mating type B locus.</title>
        <authorList>
            <person name="Mujic A.B."/>
            <person name="Kuo A."/>
            <person name="Tritt A."/>
            <person name="Lipzen A."/>
            <person name="Chen C."/>
            <person name="Johnson J."/>
            <person name="Sharma A."/>
            <person name="Barry K."/>
            <person name="Grigoriev I.V."/>
            <person name="Spatafora J.W."/>
        </authorList>
    </citation>
    <scope>NUCLEOTIDE SEQUENCE [LARGE SCALE GENOMIC DNA]</scope>
    <source>
        <strain evidence="2 3">AM-OR11-056</strain>
    </source>
</reference>
<gene>
    <name evidence="2" type="ORF">AZE42_12921</name>
</gene>
<protein>
    <submittedName>
        <fullName evidence="2">Uncharacterized protein</fullName>
    </submittedName>
</protein>
<feature type="transmembrane region" description="Helical" evidence="1">
    <location>
        <begin position="29"/>
        <end position="47"/>
    </location>
</feature>
<evidence type="ECO:0000256" key="1">
    <source>
        <dbReference type="SAM" id="Phobius"/>
    </source>
</evidence>
<dbReference type="Proteomes" id="UP000183567">
    <property type="component" value="Unassembled WGS sequence"/>
</dbReference>